<organism evidence="5 6">
    <name type="scientific">Cardiosporidium cionae</name>
    <dbReference type="NCBI Taxonomy" id="476202"/>
    <lineage>
        <taxon>Eukaryota</taxon>
        <taxon>Sar</taxon>
        <taxon>Alveolata</taxon>
        <taxon>Apicomplexa</taxon>
        <taxon>Aconoidasida</taxon>
        <taxon>Nephromycida</taxon>
        <taxon>Cardiosporidium</taxon>
    </lineage>
</organism>
<dbReference type="Pfam" id="PF00583">
    <property type="entry name" value="Acetyltransf_1"/>
    <property type="match status" value="1"/>
</dbReference>
<keyword evidence="1" id="KW-0808">Transferase</keyword>
<dbReference type="InterPro" id="IPR051556">
    <property type="entry name" value="N-term/lysine_N-AcTrnsfr"/>
</dbReference>
<evidence type="ECO:0000256" key="3">
    <source>
        <dbReference type="SAM" id="MobiDB-lite"/>
    </source>
</evidence>
<accession>A0ABQ7J827</accession>
<gene>
    <name evidence="5" type="ORF">IE077_003553</name>
</gene>
<feature type="region of interest" description="Disordered" evidence="3">
    <location>
        <begin position="1"/>
        <end position="36"/>
    </location>
</feature>
<evidence type="ECO:0000313" key="5">
    <source>
        <dbReference type="EMBL" id="KAF8820113.1"/>
    </source>
</evidence>
<keyword evidence="6" id="KW-1185">Reference proteome</keyword>
<name>A0ABQ7J827_9APIC</name>
<dbReference type="InterPro" id="IPR016181">
    <property type="entry name" value="Acyl_CoA_acyltransferase"/>
</dbReference>
<reference evidence="5 6" key="1">
    <citation type="journal article" date="2020" name="bioRxiv">
        <title>Metabolic contributions of an alphaproteobacterial endosymbiont in the apicomplexan Cardiosporidium cionae.</title>
        <authorList>
            <person name="Hunter E.S."/>
            <person name="Paight C.J."/>
            <person name="Lane C.E."/>
        </authorList>
    </citation>
    <scope>NUCLEOTIDE SEQUENCE [LARGE SCALE GENOMIC DNA]</scope>
    <source>
        <strain evidence="5">ESH_2018</strain>
    </source>
</reference>
<dbReference type="PANTHER" id="PTHR42919:SF8">
    <property type="entry name" value="N-ALPHA-ACETYLTRANSFERASE 50"/>
    <property type="match status" value="1"/>
</dbReference>
<dbReference type="PANTHER" id="PTHR42919">
    <property type="entry name" value="N-ALPHA-ACETYLTRANSFERASE"/>
    <property type="match status" value="1"/>
</dbReference>
<dbReference type="PROSITE" id="PS51186">
    <property type="entry name" value="GNAT"/>
    <property type="match status" value="1"/>
</dbReference>
<dbReference type="Gene3D" id="3.40.630.30">
    <property type="match status" value="1"/>
</dbReference>
<proteinExistence type="predicted"/>
<dbReference type="EMBL" id="JADAQX010000476">
    <property type="protein sequence ID" value="KAF8820113.1"/>
    <property type="molecule type" value="Genomic_DNA"/>
</dbReference>
<feature type="domain" description="N-acetyltransferase" evidence="4">
    <location>
        <begin position="53"/>
        <end position="202"/>
    </location>
</feature>
<dbReference type="InterPro" id="IPR000182">
    <property type="entry name" value="GNAT_dom"/>
</dbReference>
<sequence length="230" mass="26457">MEEQDDCNQFAIEENSEQVNDGFSSPPNPSEESYFLNSPTQLPPLQQCSLPHFHLGQLTKHNVVQIAKLNLATLPVKYSPRFYEDLSRHFTFSRLGYVDDVMVGAICCRVRHFEKENWLYIMTLSVLEPYRRYGVASHLLRYVVGLAAQQEDICGVFLNVWSANESAIKFYLEHSFVIGECIHDYYRDLSPTDCYIVSCKLPSSKTAPTESISNYRIYDATKHSTFIDDE</sequence>
<dbReference type="SUPFAM" id="SSF55729">
    <property type="entry name" value="Acyl-CoA N-acyltransferases (Nat)"/>
    <property type="match status" value="1"/>
</dbReference>
<evidence type="ECO:0000313" key="6">
    <source>
        <dbReference type="Proteomes" id="UP000823046"/>
    </source>
</evidence>
<evidence type="ECO:0000256" key="2">
    <source>
        <dbReference type="ARBA" id="ARBA00023315"/>
    </source>
</evidence>
<dbReference type="Proteomes" id="UP000823046">
    <property type="component" value="Unassembled WGS sequence"/>
</dbReference>
<evidence type="ECO:0000256" key="1">
    <source>
        <dbReference type="ARBA" id="ARBA00022679"/>
    </source>
</evidence>
<keyword evidence="2" id="KW-0012">Acyltransferase</keyword>
<comment type="caution">
    <text evidence="5">The sequence shown here is derived from an EMBL/GenBank/DDBJ whole genome shotgun (WGS) entry which is preliminary data.</text>
</comment>
<protein>
    <submittedName>
        <fullName evidence="5">Acetyltransferase, GnaT family protein</fullName>
    </submittedName>
</protein>
<evidence type="ECO:0000259" key="4">
    <source>
        <dbReference type="PROSITE" id="PS51186"/>
    </source>
</evidence>
<dbReference type="CDD" id="cd04301">
    <property type="entry name" value="NAT_SF"/>
    <property type="match status" value="1"/>
</dbReference>